<feature type="compositionally biased region" description="Basic residues" evidence="7">
    <location>
        <begin position="293"/>
        <end position="304"/>
    </location>
</feature>
<dbReference type="InterPro" id="IPR019473">
    <property type="entry name" value="TFIID_su8_C"/>
</dbReference>
<dbReference type="PANTHER" id="PTHR46469:SF1">
    <property type="entry name" value="TRANSCRIPTION INITIATION FACTOR TFIID SUBUNIT 8"/>
    <property type="match status" value="1"/>
</dbReference>
<evidence type="ECO:0000256" key="5">
    <source>
        <dbReference type="ARBA" id="ARBA00023163"/>
    </source>
</evidence>
<evidence type="ECO:0000256" key="4">
    <source>
        <dbReference type="ARBA" id="ARBA00023015"/>
    </source>
</evidence>
<protein>
    <recommendedName>
        <fullName evidence="3">Transcription initiation factor TFIID subunit 8</fullName>
    </recommendedName>
</protein>
<dbReference type="PANTHER" id="PTHR46469">
    <property type="entry name" value="TRANSCRIPTION INITIATION FACTOR TFIID SUBUNIT 8"/>
    <property type="match status" value="1"/>
</dbReference>
<accession>A0A7R9PUU6</accession>
<dbReference type="CDD" id="cd22918">
    <property type="entry name" value="HFD_TAF8"/>
    <property type="match status" value="1"/>
</dbReference>
<keyword evidence="10" id="KW-1185">Reference proteome</keyword>
<keyword evidence="4" id="KW-0805">Transcription regulation</keyword>
<evidence type="ECO:0000259" key="8">
    <source>
        <dbReference type="SMART" id="SM00576"/>
    </source>
</evidence>
<dbReference type="Gene3D" id="1.10.20.10">
    <property type="entry name" value="Histone, subunit A"/>
    <property type="match status" value="1"/>
</dbReference>
<gene>
    <name evidence="9" type="ORF">OSB1V03_LOCUS2005</name>
</gene>
<dbReference type="InterPro" id="IPR037818">
    <property type="entry name" value="TAF8"/>
</dbReference>
<feature type="domain" description="Bromodomain associated" evidence="8">
    <location>
        <begin position="15"/>
        <end position="91"/>
    </location>
</feature>
<evidence type="ECO:0000256" key="6">
    <source>
        <dbReference type="ARBA" id="ARBA00023242"/>
    </source>
</evidence>
<proteinExistence type="inferred from homology"/>
<feature type="compositionally biased region" description="Polar residues" evidence="7">
    <location>
        <begin position="265"/>
        <end position="278"/>
    </location>
</feature>
<evidence type="ECO:0000256" key="2">
    <source>
        <dbReference type="ARBA" id="ARBA00008767"/>
    </source>
</evidence>
<evidence type="ECO:0000256" key="1">
    <source>
        <dbReference type="ARBA" id="ARBA00004123"/>
    </source>
</evidence>
<dbReference type="Proteomes" id="UP000759131">
    <property type="component" value="Unassembled WGS sequence"/>
</dbReference>
<organism evidence="9">
    <name type="scientific">Medioppia subpectinata</name>
    <dbReference type="NCBI Taxonomy" id="1979941"/>
    <lineage>
        <taxon>Eukaryota</taxon>
        <taxon>Metazoa</taxon>
        <taxon>Ecdysozoa</taxon>
        <taxon>Arthropoda</taxon>
        <taxon>Chelicerata</taxon>
        <taxon>Arachnida</taxon>
        <taxon>Acari</taxon>
        <taxon>Acariformes</taxon>
        <taxon>Sarcoptiformes</taxon>
        <taxon>Oribatida</taxon>
        <taxon>Brachypylina</taxon>
        <taxon>Oppioidea</taxon>
        <taxon>Oppiidae</taxon>
        <taxon>Medioppia</taxon>
    </lineage>
</organism>
<dbReference type="Pfam" id="PF07524">
    <property type="entry name" value="Bromo_TP"/>
    <property type="match status" value="1"/>
</dbReference>
<comment type="subcellular location">
    <subcellularLocation>
        <location evidence="1">Nucleus</location>
    </subcellularLocation>
</comment>
<keyword evidence="6" id="KW-0539">Nucleus</keyword>
<evidence type="ECO:0000256" key="7">
    <source>
        <dbReference type="SAM" id="MobiDB-lite"/>
    </source>
</evidence>
<sequence length="304" mass="34194">MEMSCGSVGTVKESVSARRRVLYSAVCAVCHENEFSLADKPSLDTLLQMLQSLLFEIGRSSQAFCELSGRTEPLVGDVVMALIEMGLNCDSLSSYAMRANRVTIASPQLMAKQSTPRILQAGEKKQLTPYIADYLPAFPDPHSYIRTPTHKQPVTEYEAIREKSASQKRDVERALTKFMAKTCGHSLTHRLFPDEQISHLFPLIILKVESNPYLNALLPKDQVFDDNEEQLIHKKETDKKAKPVVNVSDKTDVLNADNATEEQTNETNKLTLNTSATDNDVLDNPYLRPIKMSSRKRSRKQFET</sequence>
<comment type="similarity">
    <text evidence="2">Belongs to the TAF8 family.</text>
</comment>
<evidence type="ECO:0000313" key="10">
    <source>
        <dbReference type="Proteomes" id="UP000759131"/>
    </source>
</evidence>
<dbReference type="AlphaFoldDB" id="A0A7R9PUU6"/>
<dbReference type="GO" id="GO:0005669">
    <property type="term" value="C:transcription factor TFIID complex"/>
    <property type="evidence" value="ECO:0007669"/>
    <property type="project" value="InterPro"/>
</dbReference>
<keyword evidence="5" id="KW-0804">Transcription</keyword>
<dbReference type="EMBL" id="CAJPIZ010000647">
    <property type="protein sequence ID" value="CAG2101964.1"/>
    <property type="molecule type" value="Genomic_DNA"/>
</dbReference>
<dbReference type="Pfam" id="PF10406">
    <property type="entry name" value="TAF8_C"/>
    <property type="match status" value="1"/>
</dbReference>
<dbReference type="SMART" id="SM00576">
    <property type="entry name" value="BTP"/>
    <property type="match status" value="1"/>
</dbReference>
<reference evidence="9" key="1">
    <citation type="submission" date="2020-11" db="EMBL/GenBank/DDBJ databases">
        <authorList>
            <person name="Tran Van P."/>
        </authorList>
    </citation>
    <scope>NUCLEOTIDE SEQUENCE</scope>
</reference>
<feature type="region of interest" description="Disordered" evidence="7">
    <location>
        <begin position="246"/>
        <end position="304"/>
    </location>
</feature>
<dbReference type="InterPro" id="IPR006565">
    <property type="entry name" value="BTP"/>
</dbReference>
<dbReference type="InterPro" id="IPR009072">
    <property type="entry name" value="Histone-fold"/>
</dbReference>
<evidence type="ECO:0000256" key="3">
    <source>
        <dbReference type="ARBA" id="ARBA00017307"/>
    </source>
</evidence>
<name>A0A7R9PUU6_9ACAR</name>
<dbReference type="GO" id="GO:0046982">
    <property type="term" value="F:protein heterodimerization activity"/>
    <property type="evidence" value="ECO:0007669"/>
    <property type="project" value="InterPro"/>
</dbReference>
<dbReference type="EMBL" id="OC855222">
    <property type="protein sequence ID" value="CAD7621534.1"/>
    <property type="molecule type" value="Genomic_DNA"/>
</dbReference>
<evidence type="ECO:0000313" key="9">
    <source>
        <dbReference type="EMBL" id="CAD7621534.1"/>
    </source>
</evidence>
<dbReference type="OrthoDB" id="2193813at2759"/>
<dbReference type="CDD" id="cd08049">
    <property type="entry name" value="TAF8"/>
    <property type="match status" value="1"/>
</dbReference>
<dbReference type="GO" id="GO:0006367">
    <property type="term" value="P:transcription initiation at RNA polymerase II promoter"/>
    <property type="evidence" value="ECO:0007669"/>
    <property type="project" value="TreeGrafter"/>
</dbReference>